<feature type="compositionally biased region" description="Polar residues" evidence="1">
    <location>
        <begin position="371"/>
        <end position="387"/>
    </location>
</feature>
<protein>
    <recommendedName>
        <fullName evidence="2">Nucleolar protein Dnt1-like N-terminal domain-containing protein</fullName>
    </recommendedName>
</protein>
<dbReference type="OrthoDB" id="6365676at2759"/>
<name>A0A1L0AXY8_9ASCO</name>
<dbReference type="PANTHER" id="PTHR28196">
    <property type="entry name" value="NUCLEOLAR PROTEIN NET1-RELATED"/>
    <property type="match status" value="1"/>
</dbReference>
<evidence type="ECO:0000259" key="2">
    <source>
        <dbReference type="Pfam" id="PF10407"/>
    </source>
</evidence>
<feature type="compositionally biased region" description="Low complexity" evidence="1">
    <location>
        <begin position="689"/>
        <end position="704"/>
    </location>
</feature>
<dbReference type="Pfam" id="PF10407">
    <property type="entry name" value="Cytokin_check_N"/>
    <property type="match status" value="1"/>
</dbReference>
<dbReference type="AlphaFoldDB" id="A0A1L0AXY8"/>
<evidence type="ECO:0000256" key="1">
    <source>
        <dbReference type="SAM" id="MobiDB-lite"/>
    </source>
</evidence>
<evidence type="ECO:0000313" key="4">
    <source>
        <dbReference type="Proteomes" id="UP000183365"/>
    </source>
</evidence>
<sequence length="882" mass="98696">MSNSNNDTIKIQVALVPPNCFPIYTQTNSLMNPYPMMLMNPYMNPQMFAMQQQMAMMPNFPYMNTASYDMINSSHMNPLSNIPNSNISTTSIDNINGSNATSNNISASTNLNNKSFTPQVEFHPSVLTFNVFIEPSKTILQLADAIYAKTSRLYPNLKRPLDILKLKDFEKNDLDIEDTVNDCFLKGTVSRLTVLCCTKYPLDFNTRNNNYKESFVQGESDYSNIMNSDFNNPEYEDEDNAQFQEARVDSMTQLQLSRKRKVSLVYQNRQKVPSIIIQKKNRKQSVSKIQDKSPVDSESLLPPPVERSPQMRISSNIGETRKRIFSTNLGQSMDAVSRSEEVDPDKRKTIDMVMSQESVHENTTDTPSKDVMSSDNSPYKNATPNRMNSGLRIISANNTVVKSQPMPNMLMNSVQRHTQISKKTSETDQSKNEKTHGKLHFGGLTDPILKSPGNNSVLPPKGDRIPMKQGLRDDIVMLTSSSEDENLEDEGNKQPLVVESHIINDESHEKNSEVKDTIGQLTPLNVKTSNKKVNDESTLRNEDANNSNNTSLLKMAQLPNENNDQDENEDKMDVEDENRDASVIMNSLDQEPIPLEKETGRTKRRAALAAAGKLDNRSVRVTNNEGKEVIVPYNKVSSYMKNQQAAKAKDVTPIPKSGNSNNLFDSLSNNTNEPINSPMSMKTKDVNMESSSSGSSSDSSSESSSSDEDNEMIEEDTATRKVKVDEDTTSKRVPSAKQQTSVGKVVEPLKTQAVAETEQPDEMSTLQRMRRHKTQKSLGSLSDLIARGIPPVMDRAAEKRLMIEKQRKEEEEKKEMLMKQKVEESSSSEATTSDSDTESDSDSDSDSSTDSDFKGKKTNFIKKTKKKSGSAFASLVKDSKKL</sequence>
<feature type="compositionally biased region" description="Basic and acidic residues" evidence="1">
    <location>
        <begin position="532"/>
        <end position="543"/>
    </location>
</feature>
<dbReference type="InterPro" id="IPR018844">
    <property type="entry name" value="Dnt1-like_N"/>
</dbReference>
<dbReference type="EMBL" id="FQNF01000014">
    <property type="protein sequence ID" value="SGZ38936.1"/>
    <property type="molecule type" value="Genomic_DNA"/>
</dbReference>
<accession>A0A1L0AXY8</accession>
<feature type="region of interest" description="Disordered" evidence="1">
    <location>
        <begin position="803"/>
        <end position="882"/>
    </location>
</feature>
<dbReference type="PANTHER" id="PTHR28196:SF1">
    <property type="entry name" value="NUCLEOLAR PROTEIN NET1-RELATED"/>
    <property type="match status" value="1"/>
</dbReference>
<feature type="compositionally biased region" description="Low complexity" evidence="1">
    <location>
        <begin position="825"/>
        <end position="834"/>
    </location>
</feature>
<feature type="compositionally biased region" description="Basic and acidic residues" evidence="1">
    <location>
        <begin position="337"/>
        <end position="350"/>
    </location>
</feature>
<keyword evidence="4" id="KW-1185">Reference proteome</keyword>
<evidence type="ECO:0000313" key="3">
    <source>
        <dbReference type="EMBL" id="SGZ38936.1"/>
    </source>
</evidence>
<dbReference type="GO" id="GO:0000183">
    <property type="term" value="P:rDNA heterochromatin formation"/>
    <property type="evidence" value="ECO:0007669"/>
    <property type="project" value="InterPro"/>
</dbReference>
<proteinExistence type="predicted"/>
<feature type="compositionally biased region" description="Basic and acidic residues" evidence="1">
    <location>
        <begin position="717"/>
        <end position="730"/>
    </location>
</feature>
<feature type="region of interest" description="Disordered" evidence="1">
    <location>
        <begin position="279"/>
        <end position="387"/>
    </location>
</feature>
<feature type="compositionally biased region" description="Acidic residues" evidence="1">
    <location>
        <begin position="835"/>
        <end position="849"/>
    </location>
</feature>
<feature type="region of interest" description="Disordered" evidence="1">
    <location>
        <begin position="525"/>
        <end position="550"/>
    </location>
</feature>
<feature type="domain" description="Nucleolar protein Dnt1-like N-terminal" evidence="2">
    <location>
        <begin position="129"/>
        <end position="188"/>
    </location>
</feature>
<feature type="compositionally biased region" description="Acidic residues" evidence="1">
    <location>
        <begin position="705"/>
        <end position="716"/>
    </location>
</feature>
<dbReference type="VEuPathDB" id="FungiDB:HGUI_01136"/>
<dbReference type="Proteomes" id="UP000183365">
    <property type="component" value="Unassembled WGS sequence"/>
</dbReference>
<organism evidence="3 4">
    <name type="scientific">Hanseniaspora guilliermondii</name>
    <dbReference type="NCBI Taxonomy" id="56406"/>
    <lineage>
        <taxon>Eukaryota</taxon>
        <taxon>Fungi</taxon>
        <taxon>Dikarya</taxon>
        <taxon>Ascomycota</taxon>
        <taxon>Saccharomycotina</taxon>
        <taxon>Saccharomycetes</taxon>
        <taxon>Saccharomycodales</taxon>
        <taxon>Saccharomycodaceae</taxon>
        <taxon>Hanseniaspora</taxon>
    </lineage>
</organism>
<feature type="compositionally biased region" description="Basic and acidic residues" evidence="1">
    <location>
        <begin position="803"/>
        <end position="824"/>
    </location>
</feature>
<feature type="compositionally biased region" description="Low complexity" evidence="1">
    <location>
        <begin position="657"/>
        <end position="672"/>
    </location>
</feature>
<gene>
    <name evidence="3" type="ORF">HGUI_01136</name>
</gene>
<reference evidence="4" key="1">
    <citation type="submission" date="2016-11" db="EMBL/GenBank/DDBJ databases">
        <authorList>
            <person name="Guldener U."/>
        </authorList>
    </citation>
    <scope>NUCLEOTIDE SEQUENCE [LARGE SCALE GENOMIC DNA]</scope>
</reference>
<feature type="region of interest" description="Disordered" evidence="1">
    <location>
        <begin position="644"/>
        <end position="783"/>
    </location>
</feature>
<feature type="compositionally biased region" description="Basic residues" evidence="1">
    <location>
        <begin position="856"/>
        <end position="868"/>
    </location>
</feature>
<dbReference type="InterPro" id="IPR043185">
    <property type="entry name" value="Net1/Tof2"/>
</dbReference>
<feature type="region of interest" description="Disordered" evidence="1">
    <location>
        <begin position="441"/>
        <end position="467"/>
    </location>
</feature>